<evidence type="ECO:0000313" key="2">
    <source>
        <dbReference type="Proteomes" id="UP001307168"/>
    </source>
</evidence>
<dbReference type="Proteomes" id="UP001307168">
    <property type="component" value="Unassembled WGS sequence"/>
</dbReference>
<protein>
    <submittedName>
        <fullName evidence="1">Uncharacterized protein</fullName>
    </submittedName>
</protein>
<sequence>MLKRFATLLPNNWLAEIAQAHALMRLGRQSAERDRVSEISGSFKKKNCRQTHFRNCLQAKRERV</sequence>
<comment type="caution">
    <text evidence="1">The sequence shown here is derived from an EMBL/GenBank/DDBJ whole genome shotgun (WGS) entry which is preliminary data.</text>
</comment>
<keyword evidence="2" id="KW-1185">Reference proteome</keyword>
<reference evidence="1 2" key="1">
    <citation type="submission" date="2023-03" db="EMBL/GenBank/DDBJ databases">
        <title>Bacillus Genome Sequencing.</title>
        <authorList>
            <person name="Dunlap C."/>
        </authorList>
    </citation>
    <scope>NUCLEOTIDE SEQUENCE [LARGE SCALE GENOMIC DNA]</scope>
    <source>
        <strain evidence="1 2">B-41290</strain>
    </source>
</reference>
<organism evidence="1 2">
    <name type="scientific">Peribacillus castrilensis</name>
    <dbReference type="NCBI Taxonomy" id="2897690"/>
    <lineage>
        <taxon>Bacteria</taxon>
        <taxon>Bacillati</taxon>
        <taxon>Bacillota</taxon>
        <taxon>Bacilli</taxon>
        <taxon>Bacillales</taxon>
        <taxon>Bacillaceae</taxon>
        <taxon>Peribacillus</taxon>
    </lineage>
</organism>
<proteinExistence type="predicted"/>
<dbReference type="EMBL" id="JARNBH010000006">
    <property type="protein sequence ID" value="MEC0272497.1"/>
    <property type="molecule type" value="Genomic_DNA"/>
</dbReference>
<evidence type="ECO:0000313" key="1">
    <source>
        <dbReference type="EMBL" id="MEC0272497.1"/>
    </source>
</evidence>
<name>A0AAW9NCJ8_9BACI</name>
<dbReference type="AlphaFoldDB" id="A0AAW9NCJ8"/>
<accession>A0AAW9NCJ8</accession>
<dbReference type="RefSeq" id="WP_367406302.1">
    <property type="nucleotide sequence ID" value="NZ_JARNBH010000006.1"/>
</dbReference>
<gene>
    <name evidence="1" type="ORF">P4706_05370</name>
</gene>